<reference evidence="2 3" key="1">
    <citation type="submission" date="2019-08" db="EMBL/GenBank/DDBJ databases">
        <title>Antarcticibacterium arcticum sp. nov., a bacterium isolated from marine sediment of the Canadian Beaufort Sea.</title>
        <authorList>
            <person name="Lee Y.M."/>
            <person name="Baek K."/>
            <person name="Lee D.-H."/>
            <person name="Shin S.C."/>
            <person name="Jin Y.K."/>
            <person name="Park Y."/>
        </authorList>
    </citation>
    <scope>NUCLEOTIDE SEQUENCE [LARGE SCALE GENOMIC DNA]</scope>
    <source>
        <strain evidence="2 3">PAMC 28998</strain>
    </source>
</reference>
<evidence type="ECO:0000313" key="2">
    <source>
        <dbReference type="EMBL" id="QED37737.1"/>
    </source>
</evidence>
<dbReference type="Proteomes" id="UP000321954">
    <property type="component" value="Chromosome"/>
</dbReference>
<sequence>MGKTVLYIGNKLSTSKNNPTTHSSLEEGLKGEGFKVISASALKNKFLRLSHMLQVFFANYRRADYILIDVYSTQNFWYAVLLGRLSHSFSKKYIPILHGGDLKNRFRQTPGATSKLLGNAHRIISPSVYLKTEVENLGFSHVQYIPNPLRLNKYQFKKRENFEPKLLWVRAFDEIYNPLLALKTFRLLLKIYPEAELCMVGPYKDGSLAAATKYVKKHSLPVKFTGKLKKKEWLKLSAVYDIFINSSSIDNTPVSVIEAMALGLPVISTNVGGIPFLIEDGRTGLLVAPNDPEAMAKKILSLVEDPEKGRFLAENGRAKTAEFDWEIIKIEWSKVLT</sequence>
<dbReference type="PANTHER" id="PTHR12526">
    <property type="entry name" value="GLYCOSYLTRANSFERASE"/>
    <property type="match status" value="1"/>
</dbReference>
<evidence type="ECO:0000313" key="3">
    <source>
        <dbReference type="Proteomes" id="UP000321954"/>
    </source>
</evidence>
<dbReference type="SUPFAM" id="SSF53756">
    <property type="entry name" value="UDP-Glycosyltransferase/glycogen phosphorylase"/>
    <property type="match status" value="1"/>
</dbReference>
<keyword evidence="3" id="KW-1185">Reference proteome</keyword>
<dbReference type="RefSeq" id="WP_146833460.1">
    <property type="nucleotide sequence ID" value="NZ_CP042476.1"/>
</dbReference>
<proteinExistence type="predicted"/>
<organism evidence="2 3">
    <name type="scientific">Antarcticibacterium arcticum</name>
    <dbReference type="NCBI Taxonomy" id="2585771"/>
    <lineage>
        <taxon>Bacteria</taxon>
        <taxon>Pseudomonadati</taxon>
        <taxon>Bacteroidota</taxon>
        <taxon>Flavobacteriia</taxon>
        <taxon>Flavobacteriales</taxon>
        <taxon>Flavobacteriaceae</taxon>
        <taxon>Antarcticibacterium</taxon>
    </lineage>
</organism>
<dbReference type="Pfam" id="PF00534">
    <property type="entry name" value="Glycos_transf_1"/>
    <property type="match status" value="1"/>
</dbReference>
<dbReference type="CDD" id="cd03801">
    <property type="entry name" value="GT4_PimA-like"/>
    <property type="match status" value="1"/>
</dbReference>
<protein>
    <submittedName>
        <fullName evidence="2">Glycosyltransferase family 4 protein</fullName>
    </submittedName>
</protein>
<dbReference type="KEGG" id="anp:FK178_08380"/>
<name>A0A5B8YLQ8_9FLAO</name>
<dbReference type="InterPro" id="IPR001296">
    <property type="entry name" value="Glyco_trans_1"/>
</dbReference>
<dbReference type="OrthoDB" id="139410at2"/>
<dbReference type="AlphaFoldDB" id="A0A5B8YLQ8"/>
<dbReference type="Gene3D" id="3.40.50.2000">
    <property type="entry name" value="Glycogen Phosphorylase B"/>
    <property type="match status" value="2"/>
</dbReference>
<keyword evidence="2" id="KW-0808">Transferase</keyword>
<gene>
    <name evidence="2" type="ORF">FK178_08380</name>
</gene>
<feature type="domain" description="Glycosyl transferase family 1" evidence="1">
    <location>
        <begin position="161"/>
        <end position="318"/>
    </location>
</feature>
<evidence type="ECO:0000259" key="1">
    <source>
        <dbReference type="Pfam" id="PF00534"/>
    </source>
</evidence>
<dbReference type="GO" id="GO:0016757">
    <property type="term" value="F:glycosyltransferase activity"/>
    <property type="evidence" value="ECO:0007669"/>
    <property type="project" value="InterPro"/>
</dbReference>
<dbReference type="EMBL" id="CP042476">
    <property type="protein sequence ID" value="QED37737.1"/>
    <property type="molecule type" value="Genomic_DNA"/>
</dbReference>
<accession>A0A5B8YLQ8</accession>